<dbReference type="Gene3D" id="3.30.379.10">
    <property type="entry name" value="Chitobiase/beta-hexosaminidase domain 2-like"/>
    <property type="match status" value="1"/>
</dbReference>
<evidence type="ECO:0000256" key="1">
    <source>
        <dbReference type="ARBA" id="ARBA00022801"/>
    </source>
</evidence>
<dbReference type="GO" id="GO:0005764">
    <property type="term" value="C:lysosome"/>
    <property type="evidence" value="ECO:0007669"/>
    <property type="project" value="TreeGrafter"/>
</dbReference>
<dbReference type="AlphaFoldDB" id="A0A7E4VLH6"/>
<proteinExistence type="predicted"/>
<dbReference type="SUPFAM" id="SSF55545">
    <property type="entry name" value="beta-N-acetylhexosaminidase-like domain"/>
    <property type="match status" value="1"/>
</dbReference>
<dbReference type="Pfam" id="PF14845">
    <property type="entry name" value="Glycohydro_20b2"/>
    <property type="match status" value="1"/>
</dbReference>
<dbReference type="PANTHER" id="PTHR22600:SF21">
    <property type="entry name" value="BETA-HEXOSAMINIDASE A"/>
    <property type="match status" value="1"/>
</dbReference>
<dbReference type="GO" id="GO:0030203">
    <property type="term" value="P:glycosaminoglycan metabolic process"/>
    <property type="evidence" value="ECO:0007669"/>
    <property type="project" value="TreeGrafter"/>
</dbReference>
<accession>A0A7E4VLH6</accession>
<keyword evidence="4" id="KW-1185">Reference proteome</keyword>
<dbReference type="InterPro" id="IPR029018">
    <property type="entry name" value="Hex-like_dom2"/>
</dbReference>
<feature type="chain" id="PRO_5028863334" evidence="2">
    <location>
        <begin position="19"/>
        <end position="159"/>
    </location>
</feature>
<keyword evidence="1" id="KW-0378">Hydrolase</keyword>
<dbReference type="GO" id="GO:0005975">
    <property type="term" value="P:carbohydrate metabolic process"/>
    <property type="evidence" value="ECO:0007669"/>
    <property type="project" value="InterPro"/>
</dbReference>
<evidence type="ECO:0000256" key="2">
    <source>
        <dbReference type="SAM" id="SignalP"/>
    </source>
</evidence>
<dbReference type="InterPro" id="IPR029019">
    <property type="entry name" value="HEX_eukaryotic_N"/>
</dbReference>
<dbReference type="GO" id="GO:0004563">
    <property type="term" value="F:beta-N-acetylhexosaminidase activity"/>
    <property type="evidence" value="ECO:0007669"/>
    <property type="project" value="InterPro"/>
</dbReference>
<keyword evidence="2" id="KW-0732">Signal</keyword>
<dbReference type="InterPro" id="IPR025705">
    <property type="entry name" value="Beta_hexosaminidase_sua/sub"/>
</dbReference>
<protein>
    <submittedName>
        <fullName evidence="5">Glycohydro_20b2 domain-containing protein</fullName>
    </submittedName>
</protein>
<evidence type="ECO:0000313" key="4">
    <source>
        <dbReference type="Proteomes" id="UP000492821"/>
    </source>
</evidence>
<reference evidence="5" key="2">
    <citation type="submission" date="2020-10" db="UniProtKB">
        <authorList>
            <consortium name="WormBaseParasite"/>
        </authorList>
    </citation>
    <scope>IDENTIFICATION</scope>
</reference>
<dbReference type="PANTHER" id="PTHR22600">
    <property type="entry name" value="BETA-HEXOSAMINIDASE"/>
    <property type="match status" value="1"/>
</dbReference>
<reference evidence="4" key="1">
    <citation type="journal article" date="2013" name="Genetics">
        <title>The draft genome and transcriptome of Panagrellus redivivus are shaped by the harsh demands of a free-living lifestyle.</title>
        <authorList>
            <person name="Srinivasan J."/>
            <person name="Dillman A.R."/>
            <person name="Macchietto M.G."/>
            <person name="Heikkinen L."/>
            <person name="Lakso M."/>
            <person name="Fracchia K.M."/>
            <person name="Antoshechkin I."/>
            <person name="Mortazavi A."/>
            <person name="Wong G."/>
            <person name="Sternberg P.W."/>
        </authorList>
    </citation>
    <scope>NUCLEOTIDE SEQUENCE [LARGE SCALE GENOMIC DNA]</scope>
    <source>
        <strain evidence="4">MT8872</strain>
    </source>
</reference>
<evidence type="ECO:0000259" key="3">
    <source>
        <dbReference type="Pfam" id="PF14845"/>
    </source>
</evidence>
<feature type="domain" description="Beta-hexosaminidase eukaryotic type N-terminal" evidence="3">
    <location>
        <begin position="33"/>
        <end position="148"/>
    </location>
</feature>
<dbReference type="Proteomes" id="UP000492821">
    <property type="component" value="Unassembled WGS sequence"/>
</dbReference>
<evidence type="ECO:0000313" key="5">
    <source>
        <dbReference type="WBParaSite" id="Pan_g22335.t1"/>
    </source>
</evidence>
<sequence>MLFILLGVSLLTVPAVSWFHGRPSPGNMTQGYPWPLPKVYTITSERPRYIDPASFTFTAETPGCDILDQALVRYKKITFPKYQRPDVDPLPEMKGVHVYISDGCPTEVPQFGIDESYKLTTAPQSPKAYISAKTVWGALRGIDTFSQMFYKDAQDKVRL</sequence>
<feature type="signal peptide" evidence="2">
    <location>
        <begin position="1"/>
        <end position="18"/>
    </location>
</feature>
<dbReference type="GO" id="GO:0006689">
    <property type="term" value="P:ganglioside catabolic process"/>
    <property type="evidence" value="ECO:0007669"/>
    <property type="project" value="TreeGrafter"/>
</dbReference>
<name>A0A7E4VLH6_PANRE</name>
<dbReference type="GO" id="GO:0016020">
    <property type="term" value="C:membrane"/>
    <property type="evidence" value="ECO:0007669"/>
    <property type="project" value="TreeGrafter"/>
</dbReference>
<organism evidence="4 5">
    <name type="scientific">Panagrellus redivivus</name>
    <name type="common">Microworm</name>
    <dbReference type="NCBI Taxonomy" id="6233"/>
    <lineage>
        <taxon>Eukaryota</taxon>
        <taxon>Metazoa</taxon>
        <taxon>Ecdysozoa</taxon>
        <taxon>Nematoda</taxon>
        <taxon>Chromadorea</taxon>
        <taxon>Rhabditida</taxon>
        <taxon>Tylenchina</taxon>
        <taxon>Panagrolaimomorpha</taxon>
        <taxon>Panagrolaimoidea</taxon>
        <taxon>Panagrolaimidae</taxon>
        <taxon>Panagrellus</taxon>
    </lineage>
</organism>
<dbReference type="WBParaSite" id="Pan_g22335.t1">
    <property type="protein sequence ID" value="Pan_g22335.t1"/>
    <property type="gene ID" value="Pan_g22335"/>
</dbReference>